<reference evidence="2" key="1">
    <citation type="submission" date="2013-05" db="EMBL/GenBank/DDBJ databases">
        <authorList>
            <person name="Yim A.K.Y."/>
            <person name="Chan T.F."/>
            <person name="Ji K.M."/>
            <person name="Liu X.Y."/>
            <person name="Zhou J.W."/>
            <person name="Li R.Q."/>
            <person name="Yang K.Y."/>
            <person name="Li J."/>
            <person name="Li M."/>
            <person name="Law P.T.W."/>
            <person name="Wu Y.L."/>
            <person name="Cai Z.L."/>
            <person name="Qin H."/>
            <person name="Bao Y."/>
            <person name="Leung R.K.K."/>
            <person name="Ng P.K.S."/>
            <person name="Zou J."/>
            <person name="Zhong X.J."/>
            <person name="Ran P.X."/>
            <person name="Zhong N.S."/>
            <person name="Liu Z.G."/>
            <person name="Tsui S.K.W."/>
        </authorList>
    </citation>
    <scope>NUCLEOTIDE SEQUENCE</scope>
    <source>
        <strain evidence="2">Derf</strain>
        <tissue evidence="2">Whole organism</tissue>
    </source>
</reference>
<dbReference type="AlphaFoldDB" id="A0A922HX09"/>
<organism evidence="2 3">
    <name type="scientific">Dermatophagoides farinae</name>
    <name type="common">American house dust mite</name>
    <dbReference type="NCBI Taxonomy" id="6954"/>
    <lineage>
        <taxon>Eukaryota</taxon>
        <taxon>Metazoa</taxon>
        <taxon>Ecdysozoa</taxon>
        <taxon>Arthropoda</taxon>
        <taxon>Chelicerata</taxon>
        <taxon>Arachnida</taxon>
        <taxon>Acari</taxon>
        <taxon>Acariformes</taxon>
        <taxon>Sarcoptiformes</taxon>
        <taxon>Astigmata</taxon>
        <taxon>Psoroptidia</taxon>
        <taxon>Analgoidea</taxon>
        <taxon>Pyroglyphidae</taxon>
        <taxon>Dermatophagoidinae</taxon>
        <taxon>Dermatophagoides</taxon>
    </lineage>
</organism>
<evidence type="ECO:0000256" key="1">
    <source>
        <dbReference type="SAM" id="SignalP"/>
    </source>
</evidence>
<evidence type="ECO:0000313" key="2">
    <source>
        <dbReference type="EMBL" id="KAH9516234.1"/>
    </source>
</evidence>
<evidence type="ECO:0008006" key="4">
    <source>
        <dbReference type="Google" id="ProtNLM"/>
    </source>
</evidence>
<evidence type="ECO:0000313" key="3">
    <source>
        <dbReference type="Proteomes" id="UP000790347"/>
    </source>
</evidence>
<name>A0A922HX09_DERFA</name>
<reference evidence="2" key="2">
    <citation type="journal article" date="2022" name="Res Sq">
        <title>Comparative Genomics Reveals Insights into the Divergent Evolution of Astigmatic Mites and Household Pest Adaptations.</title>
        <authorList>
            <person name="Xiong Q."/>
            <person name="Wan A.T.-Y."/>
            <person name="Liu X.-Y."/>
            <person name="Fung C.S.-H."/>
            <person name="Xiao X."/>
            <person name="Malainual N."/>
            <person name="Hou J."/>
            <person name="Wang L."/>
            <person name="Wang M."/>
            <person name="Yang K."/>
            <person name="Cui Y."/>
            <person name="Leung E."/>
            <person name="Nong W."/>
            <person name="Shin S.-K."/>
            <person name="Au S."/>
            <person name="Jeong K.Y."/>
            <person name="Chew F.T."/>
            <person name="Hui J."/>
            <person name="Leung T.F."/>
            <person name="Tungtrongchitr A."/>
            <person name="Zhong N."/>
            <person name="Liu Z."/>
            <person name="Tsui S."/>
        </authorList>
    </citation>
    <scope>NUCLEOTIDE SEQUENCE</scope>
    <source>
        <strain evidence="2">Derf</strain>
        <tissue evidence="2">Whole organism</tissue>
    </source>
</reference>
<keyword evidence="1" id="KW-0732">Signal</keyword>
<accession>A0A922HX09</accession>
<feature type="signal peptide" evidence="1">
    <location>
        <begin position="1"/>
        <end position="22"/>
    </location>
</feature>
<keyword evidence="3" id="KW-1185">Reference proteome</keyword>
<gene>
    <name evidence="2" type="ORF">DERF_006988</name>
</gene>
<proteinExistence type="predicted"/>
<dbReference type="EMBL" id="ASGP02000003">
    <property type="protein sequence ID" value="KAH9516234.1"/>
    <property type="molecule type" value="Genomic_DNA"/>
</dbReference>
<feature type="chain" id="PRO_5036803516" description="Secreted protein" evidence="1">
    <location>
        <begin position="23"/>
        <end position="64"/>
    </location>
</feature>
<comment type="caution">
    <text evidence="2">The sequence shown here is derived from an EMBL/GenBank/DDBJ whole genome shotgun (WGS) entry which is preliminary data.</text>
</comment>
<sequence>MLKSSIISTWVLSITICGPASSANLSIDWQSVRSADTQRLLRFIAINSNRRLPRGFWHNRARSS</sequence>
<protein>
    <recommendedName>
        <fullName evidence="4">Secreted protein</fullName>
    </recommendedName>
</protein>
<dbReference type="Proteomes" id="UP000790347">
    <property type="component" value="Unassembled WGS sequence"/>
</dbReference>